<keyword evidence="5" id="KW-1185">Reference proteome</keyword>
<dbReference type="EMBL" id="WBVS01000001">
    <property type="protein sequence ID" value="KAB7789346.1"/>
    <property type="molecule type" value="Genomic_DNA"/>
</dbReference>
<comment type="caution">
    <text evidence="4">The sequence shown here is derived from an EMBL/GenBank/DDBJ whole genome shotgun (WGS) entry which is preliminary data.</text>
</comment>
<dbReference type="InterPro" id="IPR014756">
    <property type="entry name" value="Ig_E-set"/>
</dbReference>
<evidence type="ECO:0000313" key="4">
    <source>
        <dbReference type="EMBL" id="KAB7789346.1"/>
    </source>
</evidence>
<evidence type="ECO:0000259" key="3">
    <source>
        <dbReference type="SMART" id="SM00642"/>
    </source>
</evidence>
<feature type="region of interest" description="Disordered" evidence="2">
    <location>
        <begin position="1"/>
        <end position="25"/>
    </location>
</feature>
<organism evidence="4 5">
    <name type="scientific">Bifidobacterium cebidarum</name>
    <dbReference type="NCBI Taxonomy" id="2650773"/>
    <lineage>
        <taxon>Bacteria</taxon>
        <taxon>Bacillati</taxon>
        <taxon>Actinomycetota</taxon>
        <taxon>Actinomycetes</taxon>
        <taxon>Bifidobacteriales</taxon>
        <taxon>Bifidobacteriaceae</taxon>
        <taxon>Bifidobacterium</taxon>
    </lineage>
</organism>
<reference evidence="4 5" key="1">
    <citation type="submission" date="2019-09" db="EMBL/GenBank/DDBJ databases">
        <title>Characterization of the phylogenetic diversity of two novel species belonging to the genus Bifidobacterium: Bifidobacterium cebidarum sp. nov. and Bifidobacterium leontopitheci sp. nov.</title>
        <authorList>
            <person name="Lugli G.A."/>
            <person name="Duranti S."/>
            <person name="Milani C."/>
            <person name="Turroni F."/>
            <person name="Ventura M."/>
        </authorList>
    </citation>
    <scope>NUCLEOTIDE SEQUENCE [LARGE SCALE GENOMIC DNA]</scope>
    <source>
        <strain evidence="4 5">LMG 31469</strain>
    </source>
</reference>
<dbReference type="Proteomes" id="UP000468413">
    <property type="component" value="Unassembled WGS sequence"/>
</dbReference>
<feature type="region of interest" description="Disordered" evidence="2">
    <location>
        <begin position="803"/>
        <end position="840"/>
    </location>
</feature>
<dbReference type="InterPro" id="IPR011837">
    <property type="entry name" value="Glycogen_debranch_GlgX"/>
</dbReference>
<name>A0A6I1GI93_9BIFI</name>
<feature type="compositionally biased region" description="Polar residues" evidence="2">
    <location>
        <begin position="808"/>
        <end position="835"/>
    </location>
</feature>
<dbReference type="SMART" id="SM00642">
    <property type="entry name" value="Aamy"/>
    <property type="match status" value="1"/>
</dbReference>
<dbReference type="SUPFAM" id="SSF51445">
    <property type="entry name" value="(Trans)glycosidases"/>
    <property type="match status" value="1"/>
</dbReference>
<feature type="domain" description="Glycosyl hydrolase family 13 catalytic" evidence="3">
    <location>
        <begin position="240"/>
        <end position="668"/>
    </location>
</feature>
<comment type="similarity">
    <text evidence="1">Belongs to the glycosyl hydrolase 13 family.</text>
</comment>
<proteinExistence type="inferred from homology"/>
<dbReference type="Pfam" id="PF00128">
    <property type="entry name" value="Alpha-amylase"/>
    <property type="match status" value="1"/>
</dbReference>
<dbReference type="NCBIfam" id="TIGR02100">
    <property type="entry name" value="glgX_debranch"/>
    <property type="match status" value="1"/>
</dbReference>
<dbReference type="Gene3D" id="3.20.20.80">
    <property type="entry name" value="Glycosidases"/>
    <property type="match status" value="1"/>
</dbReference>
<dbReference type="AlphaFoldDB" id="A0A6I1GI93"/>
<dbReference type="InterPro" id="IPR044505">
    <property type="entry name" value="GlgX_Isoamylase_N_E_set"/>
</dbReference>
<dbReference type="InterPro" id="IPR013783">
    <property type="entry name" value="Ig-like_fold"/>
</dbReference>
<dbReference type="InterPro" id="IPR017853">
    <property type="entry name" value="GH"/>
</dbReference>
<dbReference type="CDD" id="cd11326">
    <property type="entry name" value="AmyAc_Glg_debranch"/>
    <property type="match status" value="1"/>
</dbReference>
<dbReference type="CDD" id="cd02856">
    <property type="entry name" value="E_set_GDE_Isoamylase_N"/>
    <property type="match status" value="1"/>
</dbReference>
<dbReference type="InterPro" id="IPR006047">
    <property type="entry name" value="GH13_cat_dom"/>
</dbReference>
<evidence type="ECO:0000256" key="1">
    <source>
        <dbReference type="ARBA" id="ARBA00008061"/>
    </source>
</evidence>
<dbReference type="GO" id="GO:0005980">
    <property type="term" value="P:glycogen catabolic process"/>
    <property type="evidence" value="ECO:0007669"/>
    <property type="project" value="InterPro"/>
</dbReference>
<dbReference type="PANTHER" id="PTHR43002">
    <property type="entry name" value="GLYCOGEN DEBRANCHING ENZYME"/>
    <property type="match status" value="1"/>
</dbReference>
<dbReference type="GO" id="GO:0004135">
    <property type="term" value="F:amylo-alpha-1,6-glucosidase activity"/>
    <property type="evidence" value="ECO:0007669"/>
    <property type="project" value="InterPro"/>
</dbReference>
<sequence>MHVQRAIPSRDARQPIPSHAHTHTYNGCMRNPPLHRYATRPGLYFTDDGGADVVVRSETADQVWLCVLEPIDKPSAFFQDSIRLFSDPNTSFIQQIHEFPVCTRILEHLYLRETLFRMTGPNYGLWYVHLPKAWDGMQYGYRVDGAWDPKHGVRFNPYKFLLDPYGKGIEGSMDLDPAAFSYECTVEDRKVIGSAYGSMSTIDSLGHVPVSVAIDDRDVHKHEGDPDHPHVPWRKTVIYEMHVKGFTANAPWLPEELRGTYAGLAHPITLAYLQNLGVTSIELLPIQAKQDELFLQEHGRKNYWGYSTLSYFSPEPSYATKAAQEKGATAVRQEVINMVRALHEAGFEVIMDVVYNHTCEGGVEGPTVCWRGLDDLAYYRHQKSNAGRLEDTTGCGNTFDFTNTHVVTFAVDSLRYWAKRIGIDGFRFDLGVTLARLNGEFTQHHPFLYALRSDLLLGNLKLIMEPWDLGNLGWRTGQFGIPFAEWNDRFRDTTRTFWLEDVDGSADYGRTSLQEMATRLCGSADLFATDPGRGATASINFVACHDGFTLTDLTRYRTKHNEANGEHNNDGSSNNHSANFGVEGITDEPEIIAAREQAAMNLTGTMLLSLGTPMMLAGDEFRNTQDGNNNAYCQDNDLTWLNWDWLYSPHKTREMRRLETVSQLVSLRKSLDLYHHEDFFTRLTQLGLLKPSSRVKWFLPDGSSPVERDWFDLGIRSFTMRLLSNTEVDVCIVVNGIAENRDFHLPDDSTWVPKWCSAEVNGLWPGQGGHVLADQDSEDISVWMQHVQNADETVRRLAEEARAKAAATPTNDVRSTKPAQSIDQARTVQSHTTQLSDEESIVTAEFPTVKRARTTADDKAAADKAAMDAAQLLRVTEALNAVGQSAAAVVNDDTPAISPSDEGEAQPSHVWTMPALSITLMKQVQH</sequence>
<dbReference type="Gene3D" id="2.60.40.10">
    <property type="entry name" value="Immunoglobulins"/>
    <property type="match status" value="1"/>
</dbReference>
<accession>A0A6I1GI93</accession>
<evidence type="ECO:0000256" key="2">
    <source>
        <dbReference type="SAM" id="MobiDB-lite"/>
    </source>
</evidence>
<protein>
    <submittedName>
        <fullName evidence="4">Glycogen debranching protein</fullName>
    </submittedName>
</protein>
<gene>
    <name evidence="4" type="ORF">F7D08_0298</name>
</gene>
<evidence type="ECO:0000313" key="5">
    <source>
        <dbReference type="Proteomes" id="UP000468413"/>
    </source>
</evidence>
<dbReference type="SUPFAM" id="SSF81296">
    <property type="entry name" value="E set domains"/>
    <property type="match status" value="1"/>
</dbReference>